<dbReference type="Proteomes" id="UP000178198">
    <property type="component" value="Chromosome"/>
</dbReference>
<reference evidence="1 2" key="1">
    <citation type="submission" date="2016-10" db="EMBL/GenBank/DDBJ databases">
        <title>Complete Genome Sequence of Flavobacterium sp. PK15.</title>
        <authorList>
            <person name="Ekwe A."/>
            <person name="Kim S.B."/>
        </authorList>
    </citation>
    <scope>NUCLEOTIDE SEQUENCE [LARGE SCALE GENOMIC DNA]</scope>
    <source>
        <strain evidence="1 2">PK15</strain>
    </source>
</reference>
<protein>
    <submittedName>
        <fullName evidence="1">Uncharacterized protein</fullName>
    </submittedName>
</protein>
<dbReference type="AlphaFoldDB" id="A0A1D9P6I2"/>
<sequence>MNEKEIKSIYTYYYQDFVKKYEFLFKKETFNEKDYFKKKFNKQEIDNFIKEFEKSAKLEIFKTFDKNALNITAILSDNFKDVGFENIKIELTDYKLFDNNNDSIKIKSPNDFTTFTPKKINHRSRLVNDTISEKLFDKFQGETTYKLSFLTGYDIITLNLTNIGDTIQLGGSKYKLLDYRFNKLIIQKFSDEKENLKLINFSIDNKVIKSYSASDFYIMQKENPSLKNKINFNNHKTSGLPNYFYDLFLKKFEMTFDEFKNNLESHESNPSDEKRIIFHIAAIIAPNTKFILYCPKYETRTIQLKKTFDTNKGL</sequence>
<gene>
    <name evidence="1" type="ORF">BIW12_01320</name>
</gene>
<name>A0A1D9P6I2_9FLAO</name>
<evidence type="ECO:0000313" key="2">
    <source>
        <dbReference type="Proteomes" id="UP000178198"/>
    </source>
</evidence>
<proteinExistence type="predicted"/>
<keyword evidence="2" id="KW-1185">Reference proteome</keyword>
<evidence type="ECO:0000313" key="1">
    <source>
        <dbReference type="EMBL" id="AOZ98187.1"/>
    </source>
</evidence>
<dbReference type="KEGG" id="fcm:BIW12_01320"/>
<dbReference type="EMBL" id="CP017774">
    <property type="protein sequence ID" value="AOZ98187.1"/>
    <property type="molecule type" value="Genomic_DNA"/>
</dbReference>
<accession>A0A1D9P6I2</accession>
<organism evidence="1 2">
    <name type="scientific">Flavobacterium commune</name>
    <dbReference type="NCBI Taxonomy" id="1306519"/>
    <lineage>
        <taxon>Bacteria</taxon>
        <taxon>Pseudomonadati</taxon>
        <taxon>Bacteroidota</taxon>
        <taxon>Flavobacteriia</taxon>
        <taxon>Flavobacteriales</taxon>
        <taxon>Flavobacteriaceae</taxon>
        <taxon>Flavobacterium</taxon>
    </lineage>
</organism>